<dbReference type="GeneID" id="107760840"/>
<evidence type="ECO:0000259" key="9">
    <source>
        <dbReference type="Pfam" id="PF23559"/>
    </source>
</evidence>
<evidence type="ECO:0000313" key="12">
    <source>
        <dbReference type="RefSeq" id="XP_016434435.1"/>
    </source>
</evidence>
<dbReference type="OMA" id="CAFPRES"/>
<evidence type="ECO:0000256" key="5">
    <source>
        <dbReference type="ARBA" id="ARBA00022821"/>
    </source>
</evidence>
<dbReference type="Pfam" id="PF23598">
    <property type="entry name" value="LRR_14"/>
    <property type="match status" value="1"/>
</dbReference>
<dbReference type="KEGG" id="nta:107760840"/>
<accession>A0A1S3X375</accession>
<gene>
    <name evidence="12" type="primary">LOC107760840</name>
</gene>
<dbReference type="InterPro" id="IPR027417">
    <property type="entry name" value="P-loop_NTPase"/>
</dbReference>
<dbReference type="RefSeq" id="XP_016434435.1">
    <property type="nucleotide sequence ID" value="XM_016578949.1"/>
</dbReference>
<dbReference type="InterPro" id="IPR036388">
    <property type="entry name" value="WH-like_DNA-bd_sf"/>
</dbReference>
<keyword evidence="6" id="KW-0067">ATP-binding</keyword>
<dbReference type="InterPro" id="IPR002182">
    <property type="entry name" value="NB-ARC"/>
</dbReference>
<dbReference type="OrthoDB" id="690341at2759"/>
<dbReference type="Pfam" id="PF18052">
    <property type="entry name" value="Rx_N"/>
    <property type="match status" value="1"/>
</dbReference>
<dbReference type="STRING" id="4097.A0A1S3X375"/>
<dbReference type="Gene3D" id="3.80.10.10">
    <property type="entry name" value="Ribonuclease Inhibitor"/>
    <property type="match status" value="1"/>
</dbReference>
<dbReference type="InterPro" id="IPR038005">
    <property type="entry name" value="RX-like_CC"/>
</dbReference>
<dbReference type="Gene3D" id="1.10.8.430">
    <property type="entry name" value="Helical domain of apoptotic protease-activating factors"/>
    <property type="match status" value="1"/>
</dbReference>
<dbReference type="SUPFAM" id="SSF52540">
    <property type="entry name" value="P-loop containing nucleoside triphosphate hydrolases"/>
    <property type="match status" value="1"/>
</dbReference>
<evidence type="ECO:0000256" key="1">
    <source>
        <dbReference type="ARBA" id="ARBA00008894"/>
    </source>
</evidence>
<reference evidence="11" key="1">
    <citation type="journal article" date="2014" name="Nat. Commun.">
        <title>The tobacco genome sequence and its comparison with those of tomato and potato.</title>
        <authorList>
            <person name="Sierro N."/>
            <person name="Battey J.N."/>
            <person name="Ouadi S."/>
            <person name="Bakaher N."/>
            <person name="Bovet L."/>
            <person name="Willig A."/>
            <person name="Goepfert S."/>
            <person name="Peitsch M.C."/>
            <person name="Ivanov N.V."/>
        </authorList>
    </citation>
    <scope>NUCLEOTIDE SEQUENCE [LARGE SCALE GENOMIC DNA]</scope>
</reference>
<dbReference type="Gene3D" id="3.40.50.300">
    <property type="entry name" value="P-loop containing nucleotide triphosphate hydrolases"/>
    <property type="match status" value="1"/>
</dbReference>
<keyword evidence="2" id="KW-0433">Leucine-rich repeat</keyword>
<dbReference type="Gene3D" id="1.20.5.4130">
    <property type="match status" value="1"/>
</dbReference>
<dbReference type="InterPro" id="IPR032675">
    <property type="entry name" value="LRR_dom_sf"/>
</dbReference>
<dbReference type="Gene3D" id="1.10.10.10">
    <property type="entry name" value="Winged helix-like DNA-binding domain superfamily/Winged helix DNA-binding domain"/>
    <property type="match status" value="1"/>
</dbReference>
<dbReference type="GO" id="GO:0005524">
    <property type="term" value="F:ATP binding"/>
    <property type="evidence" value="ECO:0007669"/>
    <property type="project" value="UniProtKB-KW"/>
</dbReference>
<keyword evidence="4" id="KW-0547">Nucleotide-binding</keyword>
<dbReference type="PRINTS" id="PR00364">
    <property type="entry name" value="DISEASERSIST"/>
</dbReference>
<keyword evidence="3" id="KW-0677">Repeat</keyword>
<dbReference type="InterPro" id="IPR058922">
    <property type="entry name" value="WHD_DRP"/>
</dbReference>
<feature type="domain" description="NB-ARC" evidence="7">
    <location>
        <begin position="172"/>
        <end position="348"/>
    </location>
</feature>
<feature type="domain" description="Disease resistance R13L4/SHOC-2-like LRR" evidence="10">
    <location>
        <begin position="550"/>
        <end position="875"/>
    </location>
</feature>
<dbReference type="AlphaFoldDB" id="A0A1S3X375"/>
<dbReference type="InterPro" id="IPR055414">
    <property type="entry name" value="LRR_R13L4/SHOC2-like"/>
</dbReference>
<evidence type="ECO:0000259" key="10">
    <source>
        <dbReference type="Pfam" id="PF23598"/>
    </source>
</evidence>
<dbReference type="Proteomes" id="UP000790787">
    <property type="component" value="Chromosome 11"/>
</dbReference>
<dbReference type="InterPro" id="IPR042197">
    <property type="entry name" value="Apaf_helical"/>
</dbReference>
<dbReference type="CDD" id="cd14798">
    <property type="entry name" value="RX-CC_like"/>
    <property type="match status" value="1"/>
</dbReference>
<evidence type="ECO:0000256" key="4">
    <source>
        <dbReference type="ARBA" id="ARBA00022741"/>
    </source>
</evidence>
<proteinExistence type="inferred from homology"/>
<sequence length="909" mass="104058">MAESAISYLIHQLSTLLNCGQKFLDGIQQEIVHIRDAFEQMRTFSRVADAKEEEDGELQVWIKQVLDLAHDVQDILENHIVMCNSFPEKVSWPWRKFHHSLMSEKLFEAQNDNILKALESIKARIIVISEGHKTFLQKYGVITSAESSNITWCNNHEEVLLVDDADLIGVENHKSVLLEWVLSDDPEWKLLCVVGTRGIGKTTLVKKIFDDATVNKHFNHHTLWIDIPKFSDVKELFTSMLDPQDDHSRRALEAMDANMLAQFLQLFFKSSRYLIVLDDFPDIGTWRALKCAFPRESCGSRIIIISRFADICHTICVETDVGSHVYNLKPLAEEESWILFCRKAFSGSLLCPSSLMQISKDIIQKCRGLPLVILVIAGALATKGKRKEAWEMFYDSLVDKLQGSYSEAEHMKRILNLCYQDLPFYLKSCFTYLSIIPRYHVIDKMRLTRLWAAEGLVLEREGKAIAQVAGSYLNELANRSLIQVAKKYPDGRLAIFSIHNLWYEIILSKSRESAMVTIANGEERRPHKVRHLVITDELANDIQNIDRFKHLHSLITFGSPDSVTSSFLLKLLCGSFKLLKVLDLTQAPLVKIPKVVFELVHLKFLNLKSTKIKHLPGSIQKLVNLEFLDLRETSVNKLPVEIPRLQHLRHVLIYRRGAGFLHGFSATENIETLASLEVVTLINATTSTVIELGKLTRLRKLEIAKLRRKHTRDLCSSLDKLINLEQLSISSYGVSDIIDLHYPLRSTHSSLRTLTFEGRLERLPIWVTSLEALATVHLKLSKLEDNALETLQDLPNLVNLVLDSAYEGEELRFGAGGFKKLRELYIWHCRKLRIIKVEEGAMPSLEELQLRNCMVMKEFPFGIEHLSKLQRLVLQNVSEKMLMTLQLEDSQSGDYWKIANIPRVQIVDL</sequence>
<dbReference type="PANTHER" id="PTHR23155:SF1205">
    <property type="entry name" value="DISEASE RESISTANCE PROTEIN RPM1"/>
    <property type="match status" value="1"/>
</dbReference>
<dbReference type="InterPro" id="IPR044974">
    <property type="entry name" value="Disease_R_plants"/>
</dbReference>
<dbReference type="PANTHER" id="PTHR23155">
    <property type="entry name" value="DISEASE RESISTANCE PROTEIN RP"/>
    <property type="match status" value="1"/>
</dbReference>
<dbReference type="PaxDb" id="4097-A0A1S3X375"/>
<organism evidence="11 12">
    <name type="scientific">Nicotiana tabacum</name>
    <name type="common">Common tobacco</name>
    <dbReference type="NCBI Taxonomy" id="4097"/>
    <lineage>
        <taxon>Eukaryota</taxon>
        <taxon>Viridiplantae</taxon>
        <taxon>Streptophyta</taxon>
        <taxon>Embryophyta</taxon>
        <taxon>Tracheophyta</taxon>
        <taxon>Spermatophyta</taxon>
        <taxon>Magnoliopsida</taxon>
        <taxon>eudicotyledons</taxon>
        <taxon>Gunneridae</taxon>
        <taxon>Pentapetalae</taxon>
        <taxon>asterids</taxon>
        <taxon>lamiids</taxon>
        <taxon>Solanales</taxon>
        <taxon>Solanaceae</taxon>
        <taxon>Nicotianoideae</taxon>
        <taxon>Nicotianeae</taxon>
        <taxon>Nicotiana</taxon>
    </lineage>
</organism>
<evidence type="ECO:0000256" key="2">
    <source>
        <dbReference type="ARBA" id="ARBA00022614"/>
    </source>
</evidence>
<dbReference type="SUPFAM" id="SSF52058">
    <property type="entry name" value="L domain-like"/>
    <property type="match status" value="1"/>
</dbReference>
<evidence type="ECO:0000259" key="8">
    <source>
        <dbReference type="Pfam" id="PF18052"/>
    </source>
</evidence>
<protein>
    <submittedName>
        <fullName evidence="12">Disease resistance protein RPM1-like</fullName>
    </submittedName>
</protein>
<evidence type="ECO:0000313" key="11">
    <source>
        <dbReference type="Proteomes" id="UP000790787"/>
    </source>
</evidence>
<dbReference type="GO" id="GO:0043531">
    <property type="term" value="F:ADP binding"/>
    <property type="evidence" value="ECO:0007669"/>
    <property type="project" value="InterPro"/>
</dbReference>
<dbReference type="Pfam" id="PF00931">
    <property type="entry name" value="NB-ARC"/>
    <property type="match status" value="1"/>
</dbReference>
<dbReference type="Pfam" id="PF23559">
    <property type="entry name" value="WHD_DRP"/>
    <property type="match status" value="1"/>
</dbReference>
<dbReference type="GO" id="GO:0051707">
    <property type="term" value="P:response to other organism"/>
    <property type="evidence" value="ECO:0007669"/>
    <property type="project" value="UniProtKB-ARBA"/>
</dbReference>
<dbReference type="GO" id="GO:0006952">
    <property type="term" value="P:defense response"/>
    <property type="evidence" value="ECO:0007669"/>
    <property type="project" value="UniProtKB-KW"/>
</dbReference>
<comment type="similarity">
    <text evidence="1">Belongs to the disease resistance NB-LRR family.</text>
</comment>
<feature type="domain" description="Disease resistance N-terminal" evidence="8">
    <location>
        <begin position="5"/>
        <end position="80"/>
    </location>
</feature>
<keyword evidence="5" id="KW-0611">Plant defense</keyword>
<evidence type="ECO:0000256" key="6">
    <source>
        <dbReference type="ARBA" id="ARBA00022840"/>
    </source>
</evidence>
<reference evidence="12" key="2">
    <citation type="submission" date="2025-08" db="UniProtKB">
        <authorList>
            <consortium name="RefSeq"/>
        </authorList>
    </citation>
    <scope>IDENTIFICATION</scope>
    <source>
        <tissue evidence="12">Leaf</tissue>
    </source>
</reference>
<evidence type="ECO:0000259" key="7">
    <source>
        <dbReference type="Pfam" id="PF00931"/>
    </source>
</evidence>
<keyword evidence="11" id="KW-1185">Reference proteome</keyword>
<evidence type="ECO:0000256" key="3">
    <source>
        <dbReference type="ARBA" id="ARBA00022737"/>
    </source>
</evidence>
<name>A0A1S3X375_TOBAC</name>
<feature type="domain" description="Disease resistance protein winged helix" evidence="9">
    <location>
        <begin position="435"/>
        <end position="506"/>
    </location>
</feature>
<dbReference type="InterPro" id="IPR041118">
    <property type="entry name" value="Rx_N"/>
</dbReference>